<accession>A0A1Y6LKP6</accession>
<dbReference type="Gene3D" id="1.10.10.2360">
    <property type="match status" value="1"/>
</dbReference>
<gene>
    <name evidence="3" type="ORF">ZT1A5_G4511</name>
</gene>
<feature type="coiled-coil region" evidence="1">
    <location>
        <begin position="142"/>
        <end position="185"/>
    </location>
</feature>
<keyword evidence="1" id="KW-0175">Coiled coil</keyword>
<evidence type="ECO:0000313" key="4">
    <source>
        <dbReference type="Proteomes" id="UP000215453"/>
    </source>
</evidence>
<dbReference type="AlphaFoldDB" id="A0A1Y6LKP6"/>
<reference evidence="3 4" key="1">
    <citation type="submission" date="2016-10" db="EMBL/GenBank/DDBJ databases">
        <authorList>
            <person name="Varghese N."/>
        </authorList>
    </citation>
    <scope>NUCLEOTIDE SEQUENCE [LARGE SCALE GENOMIC DNA]</scope>
</reference>
<name>A0A1Y6LKP6_ZYMTR</name>
<evidence type="ECO:0000256" key="1">
    <source>
        <dbReference type="SAM" id="Coils"/>
    </source>
</evidence>
<dbReference type="EMBL" id="LT882678">
    <property type="protein sequence ID" value="SMY23071.1"/>
    <property type="molecule type" value="Genomic_DNA"/>
</dbReference>
<feature type="region of interest" description="Disordered" evidence="2">
    <location>
        <begin position="1"/>
        <end position="27"/>
    </location>
</feature>
<protein>
    <submittedName>
        <fullName evidence="3">Uncharacterized protein</fullName>
    </submittedName>
</protein>
<dbReference type="Proteomes" id="UP000215453">
    <property type="component" value="Chromosome 3"/>
</dbReference>
<evidence type="ECO:0000256" key="2">
    <source>
        <dbReference type="SAM" id="MobiDB-lite"/>
    </source>
</evidence>
<sequence length="199" mass="22700">MATFNTNSSGLNGDTTAPRTPSSDNTGGAQFHAFVEYADGYDGEIRYYHYQSITFQEKFRTKSPEELRLEDYKQNRCRGIQGVGGAIGRNNELFSASSGGLFSARKRRAFPAYDEQCLIEENKQGRAWVDQTYVELHGIRKERMSELEMQNAELRKEVARQEKQIAALQEEKDALNDEVRKFTLDKKSVQELLDAGRKL</sequence>
<organism evidence="3 4">
    <name type="scientific">Zymoseptoria tritici ST99CH_1A5</name>
    <dbReference type="NCBI Taxonomy" id="1276529"/>
    <lineage>
        <taxon>Eukaryota</taxon>
        <taxon>Fungi</taxon>
        <taxon>Dikarya</taxon>
        <taxon>Ascomycota</taxon>
        <taxon>Pezizomycotina</taxon>
        <taxon>Dothideomycetes</taxon>
        <taxon>Dothideomycetidae</taxon>
        <taxon>Mycosphaerellales</taxon>
        <taxon>Mycosphaerellaceae</taxon>
        <taxon>Zymoseptoria</taxon>
    </lineage>
</organism>
<evidence type="ECO:0000313" key="3">
    <source>
        <dbReference type="EMBL" id="SMY23071.1"/>
    </source>
</evidence>
<proteinExistence type="predicted"/>